<organism evidence="1 2">
    <name type="scientific">Nitrosopumilus ureiphilus</name>
    <dbReference type="NCBI Taxonomy" id="1470067"/>
    <lineage>
        <taxon>Archaea</taxon>
        <taxon>Nitrososphaerota</taxon>
        <taxon>Nitrososphaeria</taxon>
        <taxon>Nitrosopumilales</taxon>
        <taxon>Nitrosopumilaceae</taxon>
        <taxon>Nitrosopumilus</taxon>
    </lineage>
</organism>
<evidence type="ECO:0000313" key="2">
    <source>
        <dbReference type="Proteomes" id="UP000509478"/>
    </source>
</evidence>
<gene>
    <name evidence="1" type="ORF">C5F50_07090</name>
</gene>
<dbReference type="EMBL" id="CP026995">
    <property type="protein sequence ID" value="QLH06864.1"/>
    <property type="molecule type" value="Genomic_DNA"/>
</dbReference>
<keyword evidence="2" id="KW-1185">Reference proteome</keyword>
<protein>
    <submittedName>
        <fullName evidence="1">Uncharacterized protein</fullName>
    </submittedName>
</protein>
<dbReference type="AlphaFoldDB" id="A0A7D5RAY0"/>
<accession>A0A7D5RAY0</accession>
<dbReference type="OrthoDB" id="3300at2157"/>
<dbReference type="Proteomes" id="UP000509478">
    <property type="component" value="Chromosome"/>
</dbReference>
<proteinExistence type="predicted"/>
<name>A0A7D5RAY0_9ARCH</name>
<reference evidence="1 2" key="1">
    <citation type="submission" date="2018-02" db="EMBL/GenBank/DDBJ databases">
        <title>Complete genome of Nitrosopumilus ureaphilus PS0.</title>
        <authorList>
            <person name="Qin W."/>
            <person name="Zheng Y."/>
            <person name="Stahl D.A."/>
        </authorList>
    </citation>
    <scope>NUCLEOTIDE SEQUENCE [LARGE SCALE GENOMIC DNA]</scope>
    <source>
        <strain evidence="1 2">PS0</strain>
    </source>
</reference>
<evidence type="ECO:0000313" key="1">
    <source>
        <dbReference type="EMBL" id="QLH06864.1"/>
    </source>
</evidence>
<dbReference type="RefSeq" id="WP_179370726.1">
    <property type="nucleotide sequence ID" value="NZ_CP026995.1"/>
</dbReference>
<dbReference type="GeneID" id="56067849"/>
<dbReference type="KEGG" id="nue:C5F50_07090"/>
<sequence>MTPYHSDLNSMWDKIDLRSKQDVEKEGHLWGLQYLDLLIDELVELKIKAKKENNPILYNQLRTSLMRAHEVQSELNEKLKPH</sequence>